<dbReference type="Gene3D" id="1.25.40.20">
    <property type="entry name" value="Ankyrin repeat-containing domain"/>
    <property type="match status" value="1"/>
</dbReference>
<keyword evidence="2" id="KW-1185">Reference proteome</keyword>
<dbReference type="GO" id="GO:0003690">
    <property type="term" value="F:double-stranded DNA binding"/>
    <property type="evidence" value="ECO:0007669"/>
    <property type="project" value="TreeGrafter"/>
</dbReference>
<dbReference type="GO" id="GO:0003712">
    <property type="term" value="F:transcription coregulator activity"/>
    <property type="evidence" value="ECO:0007669"/>
    <property type="project" value="TreeGrafter"/>
</dbReference>
<dbReference type="PANTHER" id="PTHR23335">
    <property type="entry name" value="CALMODULIN-BINDING TRANSCRIPTION ACTIVATOR CAMTA"/>
    <property type="match status" value="1"/>
</dbReference>
<gene>
    <name evidence="1" type="ORF">IFM89_013077</name>
</gene>
<dbReference type="Proteomes" id="UP000631114">
    <property type="component" value="Unassembled WGS sequence"/>
</dbReference>
<dbReference type="SUPFAM" id="SSF48403">
    <property type="entry name" value="Ankyrin repeat"/>
    <property type="match status" value="1"/>
</dbReference>
<dbReference type="EMBL" id="JADFTS010000006">
    <property type="protein sequence ID" value="KAF9600842.1"/>
    <property type="molecule type" value="Genomic_DNA"/>
</dbReference>
<dbReference type="GO" id="GO:0005634">
    <property type="term" value="C:nucleus"/>
    <property type="evidence" value="ECO:0007669"/>
    <property type="project" value="TreeGrafter"/>
</dbReference>
<comment type="caution">
    <text evidence="1">The sequence shown here is derived from an EMBL/GenBank/DDBJ whole genome shotgun (WGS) entry which is preliminary data.</text>
</comment>
<reference evidence="1 2" key="1">
    <citation type="submission" date="2020-10" db="EMBL/GenBank/DDBJ databases">
        <title>The Coptis chinensis genome and diversification of protoberbering-type alkaloids.</title>
        <authorList>
            <person name="Wang B."/>
            <person name="Shu S."/>
            <person name="Song C."/>
            <person name="Liu Y."/>
        </authorList>
    </citation>
    <scope>NUCLEOTIDE SEQUENCE [LARGE SCALE GENOMIC DNA]</scope>
    <source>
        <strain evidence="1">HL-2020</strain>
        <tissue evidence="1">Leaf</tissue>
    </source>
</reference>
<evidence type="ECO:0000313" key="1">
    <source>
        <dbReference type="EMBL" id="KAF9600842.1"/>
    </source>
</evidence>
<dbReference type="OrthoDB" id="1750346at2759"/>
<name>A0A835HM41_9MAGN</name>
<dbReference type="AlphaFoldDB" id="A0A835HM41"/>
<dbReference type="InterPro" id="IPR036770">
    <property type="entry name" value="Ankyrin_rpt-contain_sf"/>
</dbReference>
<protein>
    <submittedName>
        <fullName evidence="1">Uncharacterized protein</fullName>
    </submittedName>
</protein>
<evidence type="ECO:0000313" key="2">
    <source>
        <dbReference type="Proteomes" id="UP000631114"/>
    </source>
</evidence>
<sequence length="120" mass="13269">MVNTTMGGFYPEKEKEQLLKEKLNSWLIQKVTEDGKGPNLLDKEGQGVIHLAGALGYDWAIAPTVAVGVNINFRDVNGWTALHWAAFWVMEWTVGLFVSLDTAPKALIDPTPKFPLGKDT</sequence>
<dbReference type="GO" id="GO:0006357">
    <property type="term" value="P:regulation of transcription by RNA polymerase II"/>
    <property type="evidence" value="ECO:0007669"/>
    <property type="project" value="TreeGrafter"/>
</dbReference>
<dbReference type="PANTHER" id="PTHR23335:SF29">
    <property type="entry name" value="CALMODULIN-BINDING TRANSCRIPTION ACTIVATOR 1"/>
    <property type="match status" value="1"/>
</dbReference>
<organism evidence="1 2">
    <name type="scientific">Coptis chinensis</name>
    <dbReference type="NCBI Taxonomy" id="261450"/>
    <lineage>
        <taxon>Eukaryota</taxon>
        <taxon>Viridiplantae</taxon>
        <taxon>Streptophyta</taxon>
        <taxon>Embryophyta</taxon>
        <taxon>Tracheophyta</taxon>
        <taxon>Spermatophyta</taxon>
        <taxon>Magnoliopsida</taxon>
        <taxon>Ranunculales</taxon>
        <taxon>Ranunculaceae</taxon>
        <taxon>Coptidoideae</taxon>
        <taxon>Coptis</taxon>
    </lineage>
</organism>
<accession>A0A835HM41</accession>
<proteinExistence type="predicted"/>